<evidence type="ECO:0000256" key="10">
    <source>
        <dbReference type="SAM" id="Coils"/>
    </source>
</evidence>
<evidence type="ECO:0000256" key="9">
    <source>
        <dbReference type="ARBA" id="ARBA00069095"/>
    </source>
</evidence>
<feature type="region of interest" description="Disordered" evidence="11">
    <location>
        <begin position="112"/>
        <end position="140"/>
    </location>
</feature>
<reference evidence="14" key="1">
    <citation type="submission" date="2023-02" db="EMBL/GenBank/DDBJ databases">
        <title>Identification and recombinant expression of a fungal hydrolase from Papiliotrema laurentii that hydrolyzes apple cutin and clears colloidal polyester polyurethane.</title>
        <authorList>
            <consortium name="DOE Joint Genome Institute"/>
            <person name="Roman V.A."/>
            <person name="Bojanowski C."/>
            <person name="Crable B.R."/>
            <person name="Wagner D.N."/>
            <person name="Hung C.S."/>
            <person name="Nadeau L.J."/>
            <person name="Schratz L."/>
            <person name="Haridas S."/>
            <person name="Pangilinan J."/>
            <person name="Lipzen A."/>
            <person name="Na H."/>
            <person name="Yan M."/>
            <person name="Ng V."/>
            <person name="Grigoriev I.V."/>
            <person name="Spatafora J.W."/>
            <person name="Barlow D."/>
            <person name="Biffinger J."/>
            <person name="Kelley-Loughnane N."/>
            <person name="Varaljay V.A."/>
            <person name="Crookes-Goodson W.J."/>
        </authorList>
    </citation>
    <scope>NUCLEOTIDE SEQUENCE</scope>
    <source>
        <strain evidence="14">5307AH</strain>
    </source>
</reference>
<dbReference type="CDD" id="cd00167">
    <property type="entry name" value="SANT"/>
    <property type="match status" value="1"/>
</dbReference>
<evidence type="ECO:0000256" key="6">
    <source>
        <dbReference type="ARBA" id="ARBA00023187"/>
    </source>
</evidence>
<dbReference type="FunFam" id="1.10.10.60:FF:000021">
    <property type="entry name" value="CDC5 cell division cycle 5-like"/>
    <property type="match status" value="1"/>
</dbReference>
<feature type="compositionally biased region" description="Acidic residues" evidence="11">
    <location>
        <begin position="506"/>
        <end position="526"/>
    </location>
</feature>
<feature type="region of interest" description="Disordered" evidence="11">
    <location>
        <begin position="260"/>
        <end position="290"/>
    </location>
</feature>
<feature type="compositionally biased region" description="Polar residues" evidence="11">
    <location>
        <begin position="468"/>
        <end position="478"/>
    </location>
</feature>
<dbReference type="PANTHER" id="PTHR45885:SF1">
    <property type="entry name" value="CELL DIVISION CYCLE 5-LIKE PROTEIN"/>
    <property type="match status" value="1"/>
</dbReference>
<keyword evidence="5" id="KW-0238">DNA-binding</keyword>
<comment type="caution">
    <text evidence="14">The sequence shown here is derived from an EMBL/GenBank/DDBJ whole genome shotgun (WGS) entry which is preliminary data.</text>
</comment>
<dbReference type="GO" id="GO:0000398">
    <property type="term" value="P:mRNA splicing, via spliceosome"/>
    <property type="evidence" value="ECO:0007669"/>
    <property type="project" value="InterPro"/>
</dbReference>
<keyword evidence="6" id="KW-0508">mRNA splicing</keyword>
<gene>
    <name evidence="14" type="ORF">DB88DRAFT_480818</name>
</gene>
<comment type="similarity">
    <text evidence="1">Belongs to the CEF1 family.</text>
</comment>
<feature type="domain" description="HTH myb-type" evidence="13">
    <location>
        <begin position="3"/>
        <end position="58"/>
    </location>
</feature>
<evidence type="ECO:0000256" key="8">
    <source>
        <dbReference type="ARBA" id="ARBA00034837"/>
    </source>
</evidence>
<evidence type="ECO:0000256" key="4">
    <source>
        <dbReference type="ARBA" id="ARBA00022737"/>
    </source>
</evidence>
<feature type="coiled-coil region" evidence="10">
    <location>
        <begin position="775"/>
        <end position="823"/>
    </location>
</feature>
<dbReference type="InterPro" id="IPR047242">
    <property type="entry name" value="CDC5L/Cef1"/>
</dbReference>
<evidence type="ECO:0000256" key="11">
    <source>
        <dbReference type="SAM" id="MobiDB-lite"/>
    </source>
</evidence>
<keyword evidence="10" id="KW-0175">Coiled coil</keyword>
<accession>A0AAD9FTZ5</accession>
<feature type="compositionally biased region" description="Basic and acidic residues" evidence="11">
    <location>
        <begin position="260"/>
        <end position="275"/>
    </location>
</feature>
<dbReference type="InterPro" id="IPR047240">
    <property type="entry name" value="SANT_CDC5L_II"/>
</dbReference>
<dbReference type="InterPro" id="IPR017930">
    <property type="entry name" value="Myb_dom"/>
</dbReference>
<dbReference type="InterPro" id="IPR009057">
    <property type="entry name" value="Homeodomain-like_sf"/>
</dbReference>
<dbReference type="GO" id="GO:0005681">
    <property type="term" value="C:spliceosomal complex"/>
    <property type="evidence" value="ECO:0007669"/>
    <property type="project" value="UniProtKB-KW"/>
</dbReference>
<evidence type="ECO:0000313" key="15">
    <source>
        <dbReference type="Proteomes" id="UP001182556"/>
    </source>
</evidence>
<protein>
    <recommendedName>
        <fullName evidence="8">Pre-mRNA-splicing factor CEF1</fullName>
    </recommendedName>
    <alternativeName>
        <fullName evidence="9">Pre-mRNA-splicing factor cef1</fullName>
    </alternativeName>
</protein>
<dbReference type="Gene3D" id="1.10.10.60">
    <property type="entry name" value="Homeodomain-like"/>
    <property type="match status" value="2"/>
</dbReference>
<name>A0AAD9FTZ5_PAPLA</name>
<dbReference type="PROSITE" id="PS51294">
    <property type="entry name" value="HTH_MYB"/>
    <property type="match status" value="2"/>
</dbReference>
<feature type="compositionally biased region" description="Basic and acidic residues" evidence="11">
    <location>
        <begin position="458"/>
        <end position="467"/>
    </location>
</feature>
<evidence type="ECO:0000259" key="13">
    <source>
        <dbReference type="PROSITE" id="PS51294"/>
    </source>
</evidence>
<dbReference type="AlphaFoldDB" id="A0AAD9FTZ5"/>
<evidence type="ECO:0000256" key="3">
    <source>
        <dbReference type="ARBA" id="ARBA00022728"/>
    </source>
</evidence>
<dbReference type="SMART" id="SM00717">
    <property type="entry name" value="SANT"/>
    <property type="match status" value="2"/>
</dbReference>
<keyword evidence="4" id="KW-0677">Repeat</keyword>
<evidence type="ECO:0000256" key="1">
    <source>
        <dbReference type="ARBA" id="ARBA00010506"/>
    </source>
</evidence>
<dbReference type="Proteomes" id="UP001182556">
    <property type="component" value="Unassembled WGS sequence"/>
</dbReference>
<feature type="domain" description="Myb-like" evidence="12">
    <location>
        <begin position="3"/>
        <end position="54"/>
    </location>
</feature>
<keyword evidence="7" id="KW-0539">Nucleus</keyword>
<proteinExistence type="inferred from homology"/>
<evidence type="ECO:0000313" key="14">
    <source>
        <dbReference type="EMBL" id="KAK1926140.1"/>
    </source>
</evidence>
<feature type="domain" description="Myb-like" evidence="12">
    <location>
        <begin position="55"/>
        <end position="104"/>
    </location>
</feature>
<dbReference type="PANTHER" id="PTHR45885">
    <property type="entry name" value="CELL DIVISION CYCLE 5-LIKE PROTEIN"/>
    <property type="match status" value="1"/>
</dbReference>
<evidence type="ECO:0000256" key="2">
    <source>
        <dbReference type="ARBA" id="ARBA00022664"/>
    </source>
</evidence>
<dbReference type="Pfam" id="PF13921">
    <property type="entry name" value="Myb_DNA-bind_6"/>
    <property type="match status" value="1"/>
</dbReference>
<keyword evidence="3" id="KW-0747">Spliceosome</keyword>
<keyword evidence="15" id="KW-1185">Reference proteome</keyword>
<dbReference type="InterPro" id="IPR021786">
    <property type="entry name" value="Cdc5p/Cef1_C"/>
</dbReference>
<feature type="domain" description="HTH myb-type" evidence="13">
    <location>
        <begin position="59"/>
        <end position="108"/>
    </location>
</feature>
<evidence type="ECO:0000259" key="12">
    <source>
        <dbReference type="PROSITE" id="PS50090"/>
    </source>
</evidence>
<dbReference type="SUPFAM" id="SSF46689">
    <property type="entry name" value="Homeodomain-like"/>
    <property type="match status" value="1"/>
</dbReference>
<dbReference type="GO" id="GO:0000974">
    <property type="term" value="C:Prp19 complex"/>
    <property type="evidence" value="ECO:0007669"/>
    <property type="project" value="InterPro"/>
</dbReference>
<dbReference type="GO" id="GO:0003677">
    <property type="term" value="F:DNA binding"/>
    <property type="evidence" value="ECO:0007669"/>
    <property type="project" value="UniProtKB-KW"/>
</dbReference>
<dbReference type="Pfam" id="PF11831">
    <property type="entry name" value="Myb_Cef"/>
    <property type="match status" value="1"/>
</dbReference>
<organism evidence="14 15">
    <name type="scientific">Papiliotrema laurentii</name>
    <name type="common">Cryptococcus laurentii</name>
    <dbReference type="NCBI Taxonomy" id="5418"/>
    <lineage>
        <taxon>Eukaryota</taxon>
        <taxon>Fungi</taxon>
        <taxon>Dikarya</taxon>
        <taxon>Basidiomycota</taxon>
        <taxon>Agaricomycotina</taxon>
        <taxon>Tremellomycetes</taxon>
        <taxon>Tremellales</taxon>
        <taxon>Rhynchogastremaceae</taxon>
        <taxon>Papiliotrema</taxon>
    </lineage>
</organism>
<keyword evidence="2" id="KW-0507">mRNA processing</keyword>
<dbReference type="PROSITE" id="PS50090">
    <property type="entry name" value="MYB_LIKE"/>
    <property type="match status" value="2"/>
</dbReference>
<evidence type="ECO:0000256" key="5">
    <source>
        <dbReference type="ARBA" id="ARBA00023125"/>
    </source>
</evidence>
<dbReference type="InterPro" id="IPR001005">
    <property type="entry name" value="SANT/Myb"/>
</dbReference>
<sequence length="846" mass="93692">MVRIIIKGGVWRNTEDEILKAAISKYGKNQWARISSLLVRKTPKQCKARWYEWLDPSIKKVEWSKTEDEKLLHLAKLMPTQWRTIAPIVGRTATQCLERYQKLLDDAEAKDNEELGLGSGDNVEAMPAEGSSSGVRGLRAGEIDTDPETRAARPDPIDMDDDEKEMLSEARARLANTQGKKAKRKARERQLEEARRLAFLQKKRELKAAGINLRAKTKKKGMDYNAEIPFEKQPAPGFYDVTEEQAKVFAAPVGSSLRSLEGKRKQELEEMEEKKKKQKGNDGSGKSNQTAQFVAAREAQIKRLKEQEQVIRRRKLNLPMPQVGERELEEIVKIGQVGENARELVRGDGAGGEATGRLLGDYESLGQARMARTPRTGAAEDNILAEARNLRQMTAVQTPLLGEENTPFHGREAAGTGFESATPRTAVASTPNPLATPARGGVLQTPRTVPGVGATPRSVRDGLHINDDYSTYGQTPQSEKSRQKAAKRALQAGFASLPKPENNFELAEDEEEEEEGGEEVMLSEEDAAERDARLKAAREREEQLELARRSSVVKKGLPRPIAVDSIALLTDLNATIDEEDGVLADALRAINLEVALLMRHDSLAHPLPGSSVPGTASDYDMPEDEFVAEARKAIHSELAGSLGLPGANEEQVKTLLSGSVDDDSFATSWAKEKENLIFDPQQRAYVEISTLSSDALSAAYRAMIATSTERMVQEATRAAKAEKKLGKQLGGYQALNAKARKGIIETMEEIQATQRDLETFLMLKQMEEAGAPARLEQKRQEVADLERRERDLQARYAEINDERRSLVERIQQLEDDKVVLEAQQALEAQGGELDLPEEDAIEVDGQ</sequence>
<feature type="region of interest" description="Disordered" evidence="11">
    <location>
        <begin position="421"/>
        <end position="526"/>
    </location>
</feature>
<dbReference type="CDD" id="cd11659">
    <property type="entry name" value="SANT_CDC5_II"/>
    <property type="match status" value="1"/>
</dbReference>
<dbReference type="EMBL" id="JAODAN010000002">
    <property type="protein sequence ID" value="KAK1926140.1"/>
    <property type="molecule type" value="Genomic_DNA"/>
</dbReference>
<evidence type="ECO:0000256" key="7">
    <source>
        <dbReference type="ARBA" id="ARBA00023242"/>
    </source>
</evidence>